<feature type="coiled-coil region" evidence="1">
    <location>
        <begin position="442"/>
        <end position="469"/>
    </location>
</feature>
<comment type="caution">
    <text evidence="2">The sequence shown here is derived from an EMBL/GenBank/DDBJ whole genome shotgun (WGS) entry which is preliminary data.</text>
</comment>
<gene>
    <name evidence="2" type="primary">Cni-C31E10.5</name>
    <name evidence="2" type="synonym">Cnig_chr_X.g26273</name>
    <name evidence="2" type="ORF">B9Z55_026273</name>
</gene>
<dbReference type="InterPro" id="IPR039116">
    <property type="entry name" value="CCDC93"/>
</dbReference>
<dbReference type="GO" id="GO:0006893">
    <property type="term" value="P:Golgi to plasma membrane transport"/>
    <property type="evidence" value="ECO:0007669"/>
    <property type="project" value="TreeGrafter"/>
</dbReference>
<dbReference type="EMBL" id="PDUG01000006">
    <property type="protein sequence ID" value="PIC21445.1"/>
    <property type="molecule type" value="Genomic_DNA"/>
</dbReference>
<reference evidence="3" key="1">
    <citation type="submission" date="2017-10" db="EMBL/GenBank/DDBJ databases">
        <title>Rapid genome shrinkage in a self-fertile nematode reveals novel sperm competition proteins.</title>
        <authorList>
            <person name="Yin D."/>
            <person name="Schwarz E.M."/>
            <person name="Thomas C.G."/>
            <person name="Felde R.L."/>
            <person name="Korf I.F."/>
            <person name="Cutter A.D."/>
            <person name="Schartner C.M."/>
            <person name="Ralston E.J."/>
            <person name="Meyer B.J."/>
            <person name="Haag E.S."/>
        </authorList>
    </citation>
    <scope>NUCLEOTIDE SEQUENCE [LARGE SCALE GENOMIC DNA]</scope>
    <source>
        <strain evidence="3">JU1422</strain>
    </source>
</reference>
<keyword evidence="1" id="KW-0175">Coiled coil</keyword>
<evidence type="ECO:0000313" key="2">
    <source>
        <dbReference type="EMBL" id="PIC21445.1"/>
    </source>
</evidence>
<dbReference type="Proteomes" id="UP000230233">
    <property type="component" value="Chromosome X"/>
</dbReference>
<dbReference type="AlphaFoldDB" id="A0A2G5T208"/>
<dbReference type="STRING" id="1611254.A0A2G5T208"/>
<sequence>MLSVRARLKLESHTDRTRLVFRKPQHIIPYSSVFYPYANSVSDPIANNEQTDPFVNQSKVYVRKRICLFIIRNRIGYGVVAGMTAALKQFREIEEARNLKFVESFNSEIPKRKKQCKAMIDIFKILDCPTGIESTHLLHPNYDVLTPTGLWILQKCLIKEVTNFKNPMPFTTYFRQSFKSQEDSIKAFRECSSFKWERYENFKEKVTGNNSISLANAIDIDQLNFDNEILALERRLEAESIAYFHHRTETQTHEYELFCALTRKNDYDPKLYSDLLKTTDKLMDRLMHCKGLVHSDLLRMKREADEHEPKTNAQGKTIVDMEYYQWVKLADYAKTLEGRYHDLVMKLAKVMTETLGPAEREARVDEVDIMPGHKLETLESLYSPMDDTIGDSVVDIYKRLRTFVQTHDRQELIDKHSEQFFNSYLSYVKDISFKLSDLCCKADVMQHNRNSLKEKCDNLKIEMKKRLREEVIIAQKMNIALLVNKTNAEVGCELFTLIKGLDYIKAEMDEIFESRDSDED</sequence>
<keyword evidence="3" id="KW-1185">Reference proteome</keyword>
<dbReference type="OrthoDB" id="10315648at2759"/>
<proteinExistence type="predicted"/>
<evidence type="ECO:0000313" key="3">
    <source>
        <dbReference type="Proteomes" id="UP000230233"/>
    </source>
</evidence>
<evidence type="ECO:0000256" key="1">
    <source>
        <dbReference type="SAM" id="Coils"/>
    </source>
</evidence>
<organism evidence="2 3">
    <name type="scientific">Caenorhabditis nigoni</name>
    <dbReference type="NCBI Taxonomy" id="1611254"/>
    <lineage>
        <taxon>Eukaryota</taxon>
        <taxon>Metazoa</taxon>
        <taxon>Ecdysozoa</taxon>
        <taxon>Nematoda</taxon>
        <taxon>Chromadorea</taxon>
        <taxon>Rhabditida</taxon>
        <taxon>Rhabditina</taxon>
        <taxon>Rhabditomorpha</taxon>
        <taxon>Rhabditoidea</taxon>
        <taxon>Rhabditidae</taxon>
        <taxon>Peloderinae</taxon>
        <taxon>Caenorhabditis</taxon>
    </lineage>
</organism>
<protein>
    <submittedName>
        <fullName evidence="2">Uncharacterized protein</fullName>
    </submittedName>
</protein>
<accession>A0A2G5T208</accession>
<dbReference type="PANTHER" id="PTHR16441">
    <property type="entry name" value="FIDIPIDINE"/>
    <property type="match status" value="1"/>
</dbReference>
<dbReference type="PANTHER" id="PTHR16441:SF8">
    <property type="entry name" value="COILED-COIL DOMAIN-CONTAINING PROTEIN 93"/>
    <property type="match status" value="1"/>
</dbReference>
<name>A0A2G5T208_9PELO</name>